<comment type="caution">
    <text evidence="1">The sequence shown here is derived from an EMBL/GenBank/DDBJ whole genome shotgun (WGS) entry which is preliminary data.</text>
</comment>
<dbReference type="Proteomes" id="UP000299102">
    <property type="component" value="Unassembled WGS sequence"/>
</dbReference>
<gene>
    <name evidence="1" type="ORF">EVAR_39122_1</name>
</gene>
<accession>A0A4C1X6B3</accession>
<reference evidence="1 2" key="1">
    <citation type="journal article" date="2019" name="Commun. Biol.">
        <title>The bagworm genome reveals a unique fibroin gene that provides high tensile strength.</title>
        <authorList>
            <person name="Kono N."/>
            <person name="Nakamura H."/>
            <person name="Ohtoshi R."/>
            <person name="Tomita M."/>
            <person name="Numata K."/>
            <person name="Arakawa K."/>
        </authorList>
    </citation>
    <scope>NUCLEOTIDE SEQUENCE [LARGE SCALE GENOMIC DNA]</scope>
</reference>
<keyword evidence="2" id="KW-1185">Reference proteome</keyword>
<dbReference type="AlphaFoldDB" id="A0A4C1X6B3"/>
<dbReference type="EMBL" id="BGZK01000734">
    <property type="protein sequence ID" value="GBP58432.1"/>
    <property type="molecule type" value="Genomic_DNA"/>
</dbReference>
<evidence type="ECO:0000313" key="2">
    <source>
        <dbReference type="Proteomes" id="UP000299102"/>
    </source>
</evidence>
<proteinExistence type="predicted"/>
<name>A0A4C1X6B3_EUMVA</name>
<organism evidence="1 2">
    <name type="scientific">Eumeta variegata</name>
    <name type="common">Bagworm moth</name>
    <name type="synonym">Eumeta japonica</name>
    <dbReference type="NCBI Taxonomy" id="151549"/>
    <lineage>
        <taxon>Eukaryota</taxon>
        <taxon>Metazoa</taxon>
        <taxon>Ecdysozoa</taxon>
        <taxon>Arthropoda</taxon>
        <taxon>Hexapoda</taxon>
        <taxon>Insecta</taxon>
        <taxon>Pterygota</taxon>
        <taxon>Neoptera</taxon>
        <taxon>Endopterygota</taxon>
        <taxon>Lepidoptera</taxon>
        <taxon>Glossata</taxon>
        <taxon>Ditrysia</taxon>
        <taxon>Tineoidea</taxon>
        <taxon>Psychidae</taxon>
        <taxon>Oiketicinae</taxon>
        <taxon>Eumeta</taxon>
    </lineage>
</organism>
<protein>
    <submittedName>
        <fullName evidence="1">Uncharacterized protein</fullName>
    </submittedName>
</protein>
<evidence type="ECO:0000313" key="1">
    <source>
        <dbReference type="EMBL" id="GBP58432.1"/>
    </source>
</evidence>
<sequence>MVLGTARPKLAKTLSDLTQILAEETPASSPTIGLRARCIACGARCSHAFTSVCPILTSSRVVTHSNWCRRAVLGLGRPARTSNGPPRQGPAVRAARLHYVFKQTDSALRGGTPAKRQRTLLTV</sequence>